<protein>
    <submittedName>
        <fullName evidence="2">Uncharacterized protein</fullName>
    </submittedName>
</protein>
<proteinExistence type="predicted"/>
<accession>A0AAV7IFG6</accession>
<gene>
    <name evidence="2" type="ORF">KQX54_006622</name>
</gene>
<reference evidence="2 3" key="1">
    <citation type="journal article" date="2021" name="J. Hered.">
        <title>A chromosome-level genome assembly of the parasitoid wasp, Cotesia glomerata (Hymenoptera: Braconidae).</title>
        <authorList>
            <person name="Pinto B.J."/>
            <person name="Weis J.J."/>
            <person name="Gamble T."/>
            <person name="Ode P.J."/>
            <person name="Paul R."/>
            <person name="Zaspel J.M."/>
        </authorList>
    </citation>
    <scope>NUCLEOTIDE SEQUENCE [LARGE SCALE GENOMIC DNA]</scope>
    <source>
        <strain evidence="2">CgM1</strain>
    </source>
</reference>
<dbReference type="AlphaFoldDB" id="A0AAV7IFG6"/>
<evidence type="ECO:0000313" key="3">
    <source>
        <dbReference type="Proteomes" id="UP000826195"/>
    </source>
</evidence>
<keyword evidence="3" id="KW-1185">Reference proteome</keyword>
<dbReference type="EMBL" id="JAHXZJ010001864">
    <property type="protein sequence ID" value="KAH0549159.1"/>
    <property type="molecule type" value="Genomic_DNA"/>
</dbReference>
<evidence type="ECO:0000313" key="2">
    <source>
        <dbReference type="EMBL" id="KAH0549159.1"/>
    </source>
</evidence>
<comment type="caution">
    <text evidence="2">The sequence shown here is derived from an EMBL/GenBank/DDBJ whole genome shotgun (WGS) entry which is preliminary data.</text>
</comment>
<name>A0AAV7IFG6_COTGL</name>
<feature type="region of interest" description="Disordered" evidence="1">
    <location>
        <begin position="1"/>
        <end position="36"/>
    </location>
</feature>
<organism evidence="2 3">
    <name type="scientific">Cotesia glomerata</name>
    <name type="common">Lepidopteran parasitic wasp</name>
    <name type="synonym">Apanteles glomeratus</name>
    <dbReference type="NCBI Taxonomy" id="32391"/>
    <lineage>
        <taxon>Eukaryota</taxon>
        <taxon>Metazoa</taxon>
        <taxon>Ecdysozoa</taxon>
        <taxon>Arthropoda</taxon>
        <taxon>Hexapoda</taxon>
        <taxon>Insecta</taxon>
        <taxon>Pterygota</taxon>
        <taxon>Neoptera</taxon>
        <taxon>Endopterygota</taxon>
        <taxon>Hymenoptera</taxon>
        <taxon>Apocrita</taxon>
        <taxon>Ichneumonoidea</taxon>
        <taxon>Braconidae</taxon>
        <taxon>Microgastrinae</taxon>
        <taxon>Cotesia</taxon>
    </lineage>
</organism>
<dbReference type="Proteomes" id="UP000826195">
    <property type="component" value="Unassembled WGS sequence"/>
</dbReference>
<sequence length="66" mass="7441">MNCPSKIGQLPSEADRGAMTPRPSLERREDKLVDKEAKENGKGVIKIFGRHTKVERFADLMNGRVM</sequence>
<evidence type="ECO:0000256" key="1">
    <source>
        <dbReference type="SAM" id="MobiDB-lite"/>
    </source>
</evidence>
<feature type="compositionally biased region" description="Basic and acidic residues" evidence="1">
    <location>
        <begin position="24"/>
        <end position="36"/>
    </location>
</feature>